<protein>
    <submittedName>
        <fullName evidence="1">Uncharacterized protein</fullName>
    </submittedName>
</protein>
<comment type="caution">
    <text evidence="1">The sequence shown here is derived from an EMBL/GenBank/DDBJ whole genome shotgun (WGS) entry which is preliminary data.</text>
</comment>
<dbReference type="AlphaFoldDB" id="A0A839EB11"/>
<sequence>MLLWKSPDNGIKSIIQRLVQTKISAGFPMLSPKETRVPANCSGQYRESLPLVVWILYGRLQDKT</sequence>
<organism evidence="1 2">
    <name type="scientific">Phyllobacterium myrsinacearum</name>
    <dbReference type="NCBI Taxonomy" id="28101"/>
    <lineage>
        <taxon>Bacteria</taxon>
        <taxon>Pseudomonadati</taxon>
        <taxon>Pseudomonadota</taxon>
        <taxon>Alphaproteobacteria</taxon>
        <taxon>Hyphomicrobiales</taxon>
        <taxon>Phyllobacteriaceae</taxon>
        <taxon>Phyllobacterium</taxon>
    </lineage>
</organism>
<name>A0A839EB11_9HYPH</name>
<evidence type="ECO:0000313" key="1">
    <source>
        <dbReference type="EMBL" id="MBA8877061.1"/>
    </source>
</evidence>
<gene>
    <name evidence="1" type="ORF">FHW16_000743</name>
</gene>
<accession>A0A839EB11</accession>
<reference evidence="1 2" key="1">
    <citation type="submission" date="2020-07" db="EMBL/GenBank/DDBJ databases">
        <title>Genomic Encyclopedia of Type Strains, Phase IV (KMG-V): Genome sequencing to study the core and pangenomes of soil and plant-associated prokaryotes.</title>
        <authorList>
            <person name="Whitman W."/>
        </authorList>
    </citation>
    <scope>NUCLEOTIDE SEQUENCE [LARGE SCALE GENOMIC DNA]</scope>
    <source>
        <strain evidence="1 2">AN3</strain>
    </source>
</reference>
<keyword evidence="2" id="KW-1185">Reference proteome</keyword>
<dbReference type="Proteomes" id="UP000549052">
    <property type="component" value="Unassembled WGS sequence"/>
</dbReference>
<dbReference type="EMBL" id="JACGXN010000001">
    <property type="protein sequence ID" value="MBA8877061.1"/>
    <property type="molecule type" value="Genomic_DNA"/>
</dbReference>
<proteinExistence type="predicted"/>
<evidence type="ECO:0000313" key="2">
    <source>
        <dbReference type="Proteomes" id="UP000549052"/>
    </source>
</evidence>